<evidence type="ECO:0008006" key="4">
    <source>
        <dbReference type="Google" id="ProtNLM"/>
    </source>
</evidence>
<name>A0A1H5UJP9_9PROT</name>
<gene>
    <name evidence="2" type="ORF">SAMN05216334_10835</name>
</gene>
<organism evidence="2 3">
    <name type="scientific">Nitrosomonas ureae</name>
    <dbReference type="NCBI Taxonomy" id="44577"/>
    <lineage>
        <taxon>Bacteria</taxon>
        <taxon>Pseudomonadati</taxon>
        <taxon>Pseudomonadota</taxon>
        <taxon>Betaproteobacteria</taxon>
        <taxon>Nitrosomonadales</taxon>
        <taxon>Nitrosomonadaceae</taxon>
        <taxon>Nitrosomonas</taxon>
    </lineage>
</organism>
<evidence type="ECO:0000256" key="1">
    <source>
        <dbReference type="SAM" id="SignalP"/>
    </source>
</evidence>
<dbReference type="RefSeq" id="WP_103966212.1">
    <property type="nucleotide sequence ID" value="NZ_FNUX01000008.1"/>
</dbReference>
<proteinExistence type="predicted"/>
<accession>A0A1H5UJP9</accession>
<evidence type="ECO:0000313" key="2">
    <source>
        <dbReference type="EMBL" id="SEF75260.1"/>
    </source>
</evidence>
<keyword evidence="1" id="KW-0732">Signal</keyword>
<protein>
    <recommendedName>
        <fullName evidence="4">DUF1579 domain-containing protein</fullName>
    </recommendedName>
</protein>
<feature type="chain" id="PRO_5009286231" description="DUF1579 domain-containing protein" evidence="1">
    <location>
        <begin position="22"/>
        <end position="197"/>
    </location>
</feature>
<dbReference type="InterPro" id="IPR011473">
    <property type="entry name" value="DUF1579"/>
</dbReference>
<dbReference type="Proteomes" id="UP000236753">
    <property type="component" value="Unassembled WGS sequence"/>
</dbReference>
<dbReference type="Pfam" id="PF07617">
    <property type="entry name" value="DUF1579"/>
    <property type="match status" value="1"/>
</dbReference>
<dbReference type="AlphaFoldDB" id="A0A1H5UJP9"/>
<evidence type="ECO:0000313" key="3">
    <source>
        <dbReference type="Proteomes" id="UP000236753"/>
    </source>
</evidence>
<reference evidence="2 3" key="1">
    <citation type="submission" date="2016-10" db="EMBL/GenBank/DDBJ databases">
        <authorList>
            <person name="de Groot N.N."/>
        </authorList>
    </citation>
    <scope>NUCLEOTIDE SEQUENCE [LARGE SCALE GENOMIC DNA]</scope>
    <source>
        <strain evidence="2 3">Nm13</strain>
    </source>
</reference>
<feature type="signal peptide" evidence="1">
    <location>
        <begin position="1"/>
        <end position="21"/>
    </location>
</feature>
<dbReference type="EMBL" id="FNUX01000008">
    <property type="protein sequence ID" value="SEF75260.1"/>
    <property type="molecule type" value="Genomic_DNA"/>
</dbReference>
<sequence length="197" mass="22160">MRYLQFTLFVVFSLLMTMGVADDKKNDKPMSHEEMMEVYTKLATPGEPHKLFASLTGSWITKTKEWMDPQKPAVESAGSADIKLLLGGRFLQQEITSSMHGKPYSGIWTIAYDNLLKQYVSTWIDNMSTQIFMMNGTASADGKTITLTGQHAEVGGGYMAHRAIWKIVDGNAQEFTMYGTHHGGDEMKMLEVIYTRK</sequence>
<dbReference type="OrthoDB" id="277821at2"/>